<proteinExistence type="predicted"/>
<comment type="caution">
    <text evidence="2">The sequence shown here is derived from an EMBL/GenBank/DDBJ whole genome shotgun (WGS) entry which is preliminary data.</text>
</comment>
<evidence type="ECO:0000313" key="3">
    <source>
        <dbReference type="Proteomes" id="UP000023152"/>
    </source>
</evidence>
<dbReference type="PANTHER" id="PTHR11006">
    <property type="entry name" value="PROTEIN ARGININE N-METHYLTRANSFERASE"/>
    <property type="match status" value="1"/>
</dbReference>
<keyword evidence="3" id="KW-1185">Reference proteome</keyword>
<accession>X6P0X5</accession>
<dbReference type="AlphaFoldDB" id="X6P0X5"/>
<dbReference type="InterPro" id="IPR025799">
    <property type="entry name" value="Arg_MeTrfase"/>
</dbReference>
<evidence type="ECO:0000313" key="2">
    <source>
        <dbReference type="EMBL" id="ETO32220.1"/>
    </source>
</evidence>
<dbReference type="SUPFAM" id="SSF53335">
    <property type="entry name" value="S-adenosyl-L-methionine-dependent methyltransferases"/>
    <property type="match status" value="1"/>
</dbReference>
<organism evidence="2 3">
    <name type="scientific">Reticulomyxa filosa</name>
    <dbReference type="NCBI Taxonomy" id="46433"/>
    <lineage>
        <taxon>Eukaryota</taxon>
        <taxon>Sar</taxon>
        <taxon>Rhizaria</taxon>
        <taxon>Retaria</taxon>
        <taxon>Foraminifera</taxon>
        <taxon>Monothalamids</taxon>
        <taxon>Reticulomyxidae</taxon>
        <taxon>Reticulomyxa</taxon>
    </lineage>
</organism>
<dbReference type="EMBL" id="ASPP01004383">
    <property type="protein sequence ID" value="ETO32220.1"/>
    <property type="molecule type" value="Genomic_DNA"/>
</dbReference>
<gene>
    <name evidence="2" type="ORF">RFI_04897</name>
</gene>
<protein>
    <recommendedName>
        <fullName evidence="4">Arginine N-methyltransferase</fullName>
    </recommendedName>
</protein>
<evidence type="ECO:0000256" key="1">
    <source>
        <dbReference type="ARBA" id="ARBA00022691"/>
    </source>
</evidence>
<dbReference type="Gene3D" id="2.70.160.11">
    <property type="entry name" value="Hnrnp arginine n-methyltransferase1"/>
    <property type="match status" value="1"/>
</dbReference>
<dbReference type="GO" id="GO:0005634">
    <property type="term" value="C:nucleus"/>
    <property type="evidence" value="ECO:0007669"/>
    <property type="project" value="TreeGrafter"/>
</dbReference>
<name>X6P0X5_RETFI</name>
<dbReference type="GO" id="GO:0016274">
    <property type="term" value="F:protein-arginine N-methyltransferase activity"/>
    <property type="evidence" value="ECO:0007669"/>
    <property type="project" value="InterPro"/>
</dbReference>
<dbReference type="Proteomes" id="UP000023152">
    <property type="component" value="Unassembled WGS sequence"/>
</dbReference>
<sequence>MNAVDYCEGYTDEIYTKMRDDQARTEAYRKVIEKYCEGKVVVDIGTGSLALLAIMAAKGQKKKGGKKKRLQPFDSDLKKKKAKAAKVIAMEVNKQAFVSASEVIRQNNLSEKISLYQGYSNELEWPQNEKKSDIIVHEIIGEIASCEGVYYAVEDALNRFLTDSAFGRNKVVSIPYRVQTYLTVVEFPDVEYWQSLPSKFIMPAQELKSINLWNFPFRHFLCVPPAQRLGNEGDTVANGEPLFAKWEDIAFEKPIVLCDELNDFTFEITKTEGVLSGLLTFINVFVDKENTAPELNNHPLHNNTAWPNKLILFKDKISVKKGDVVVVSAKSMLNSKQPSYQFYVQKRV</sequence>
<dbReference type="Gene3D" id="3.40.50.150">
    <property type="entry name" value="Vaccinia Virus protein VP39"/>
    <property type="match status" value="1"/>
</dbReference>
<dbReference type="PANTHER" id="PTHR11006:SF53">
    <property type="entry name" value="PROTEIN ARGININE N-METHYLTRANSFERASE 3"/>
    <property type="match status" value="1"/>
</dbReference>
<dbReference type="OrthoDB" id="41566at2759"/>
<keyword evidence="1" id="KW-0949">S-adenosyl-L-methionine</keyword>
<evidence type="ECO:0008006" key="4">
    <source>
        <dbReference type="Google" id="ProtNLM"/>
    </source>
</evidence>
<dbReference type="InterPro" id="IPR029063">
    <property type="entry name" value="SAM-dependent_MTases_sf"/>
</dbReference>
<reference evidence="2 3" key="1">
    <citation type="journal article" date="2013" name="Curr. Biol.">
        <title>The Genome of the Foraminiferan Reticulomyxa filosa.</title>
        <authorList>
            <person name="Glockner G."/>
            <person name="Hulsmann N."/>
            <person name="Schleicher M."/>
            <person name="Noegel A.A."/>
            <person name="Eichinger L."/>
            <person name="Gallinger C."/>
            <person name="Pawlowski J."/>
            <person name="Sierra R."/>
            <person name="Euteneuer U."/>
            <person name="Pillet L."/>
            <person name="Moustafa A."/>
            <person name="Platzer M."/>
            <person name="Groth M."/>
            <person name="Szafranski K."/>
            <person name="Schliwa M."/>
        </authorList>
    </citation>
    <scope>NUCLEOTIDE SEQUENCE [LARGE SCALE GENOMIC DNA]</scope>
</reference>
<dbReference type="GO" id="GO:0042054">
    <property type="term" value="F:histone methyltransferase activity"/>
    <property type="evidence" value="ECO:0007669"/>
    <property type="project" value="TreeGrafter"/>
</dbReference>